<proteinExistence type="predicted"/>
<keyword evidence="2" id="KW-0812">Transmembrane</keyword>
<name>A0A2V1DND6_9PLEO</name>
<dbReference type="OrthoDB" id="3520229at2759"/>
<dbReference type="EMBL" id="KZ805406">
    <property type="protein sequence ID" value="PVH98769.1"/>
    <property type="molecule type" value="Genomic_DNA"/>
</dbReference>
<evidence type="ECO:0000313" key="3">
    <source>
        <dbReference type="EMBL" id="PVH98769.1"/>
    </source>
</evidence>
<gene>
    <name evidence="3" type="ORF">DM02DRAFT_657010</name>
</gene>
<dbReference type="STRING" id="97972.A0A2V1DND6"/>
<keyword evidence="4" id="KW-1185">Reference proteome</keyword>
<evidence type="ECO:0000313" key="4">
    <source>
        <dbReference type="Proteomes" id="UP000244855"/>
    </source>
</evidence>
<feature type="transmembrane region" description="Helical" evidence="2">
    <location>
        <begin position="153"/>
        <end position="170"/>
    </location>
</feature>
<dbReference type="Proteomes" id="UP000244855">
    <property type="component" value="Unassembled WGS sequence"/>
</dbReference>
<sequence length="171" mass="16657">MSSTSLSTTPSATTSANAACATQNLSDFPTQDNGCAVGGHNGLPSAYNDALKKCCKSAPVESWANNCSAYCLAVDQSVADLIKCYQDNGVNAGEIFCRGNNTATATGKPSQASSSSGGNGQPSSTSAGGQGNGGGNGGGNGQNGAVAVGVSKAGLGMVAMVFVSAIFGMVL</sequence>
<protein>
    <submittedName>
        <fullName evidence="3">Uncharacterized protein</fullName>
    </submittedName>
</protein>
<feature type="compositionally biased region" description="Low complexity" evidence="1">
    <location>
        <begin position="107"/>
        <end position="127"/>
    </location>
</feature>
<evidence type="ECO:0000256" key="1">
    <source>
        <dbReference type="SAM" id="MobiDB-lite"/>
    </source>
</evidence>
<organism evidence="3 4">
    <name type="scientific">Periconia macrospinosa</name>
    <dbReference type="NCBI Taxonomy" id="97972"/>
    <lineage>
        <taxon>Eukaryota</taxon>
        <taxon>Fungi</taxon>
        <taxon>Dikarya</taxon>
        <taxon>Ascomycota</taxon>
        <taxon>Pezizomycotina</taxon>
        <taxon>Dothideomycetes</taxon>
        <taxon>Pleosporomycetidae</taxon>
        <taxon>Pleosporales</taxon>
        <taxon>Massarineae</taxon>
        <taxon>Periconiaceae</taxon>
        <taxon>Periconia</taxon>
    </lineage>
</organism>
<feature type="region of interest" description="Disordered" evidence="1">
    <location>
        <begin position="107"/>
        <end position="138"/>
    </location>
</feature>
<feature type="compositionally biased region" description="Gly residues" evidence="1">
    <location>
        <begin position="128"/>
        <end position="138"/>
    </location>
</feature>
<keyword evidence="2" id="KW-0472">Membrane</keyword>
<evidence type="ECO:0000256" key="2">
    <source>
        <dbReference type="SAM" id="Phobius"/>
    </source>
</evidence>
<dbReference type="AlphaFoldDB" id="A0A2V1DND6"/>
<reference evidence="3 4" key="1">
    <citation type="journal article" date="2018" name="Sci. Rep.">
        <title>Comparative genomics provides insights into the lifestyle and reveals functional heterogeneity of dark septate endophytic fungi.</title>
        <authorList>
            <person name="Knapp D.G."/>
            <person name="Nemeth J.B."/>
            <person name="Barry K."/>
            <person name="Hainaut M."/>
            <person name="Henrissat B."/>
            <person name="Johnson J."/>
            <person name="Kuo A."/>
            <person name="Lim J.H.P."/>
            <person name="Lipzen A."/>
            <person name="Nolan M."/>
            <person name="Ohm R.A."/>
            <person name="Tamas L."/>
            <person name="Grigoriev I.V."/>
            <person name="Spatafora J.W."/>
            <person name="Nagy L.G."/>
            <person name="Kovacs G.M."/>
        </authorList>
    </citation>
    <scope>NUCLEOTIDE SEQUENCE [LARGE SCALE GENOMIC DNA]</scope>
    <source>
        <strain evidence="3 4">DSE2036</strain>
    </source>
</reference>
<keyword evidence="2" id="KW-1133">Transmembrane helix</keyword>
<accession>A0A2V1DND6</accession>